<feature type="transmembrane region" description="Helical" evidence="2">
    <location>
        <begin position="125"/>
        <end position="147"/>
    </location>
</feature>
<keyword evidence="4" id="KW-1185">Reference proteome</keyword>
<keyword evidence="2" id="KW-0812">Transmembrane</keyword>
<protein>
    <submittedName>
        <fullName evidence="3">Uncharacterized protein</fullName>
    </submittedName>
</protein>
<organism evidence="3 4">
    <name type="scientific">Tricholomella constricta</name>
    <dbReference type="NCBI Taxonomy" id="117010"/>
    <lineage>
        <taxon>Eukaryota</taxon>
        <taxon>Fungi</taxon>
        <taxon>Dikarya</taxon>
        <taxon>Basidiomycota</taxon>
        <taxon>Agaricomycotina</taxon>
        <taxon>Agaricomycetes</taxon>
        <taxon>Agaricomycetidae</taxon>
        <taxon>Agaricales</taxon>
        <taxon>Tricholomatineae</taxon>
        <taxon>Lyophyllaceae</taxon>
        <taxon>Tricholomella</taxon>
    </lineage>
</organism>
<comment type="caution">
    <text evidence="3">The sequence shown here is derived from an EMBL/GenBank/DDBJ whole genome shotgun (WGS) entry which is preliminary data.</text>
</comment>
<feature type="transmembrane region" description="Helical" evidence="2">
    <location>
        <begin position="92"/>
        <end position="113"/>
    </location>
</feature>
<gene>
    <name evidence="3" type="ORF">D9615_009999</name>
</gene>
<feature type="region of interest" description="Disordered" evidence="1">
    <location>
        <begin position="288"/>
        <end position="326"/>
    </location>
</feature>
<proteinExistence type="predicted"/>
<evidence type="ECO:0000313" key="3">
    <source>
        <dbReference type="EMBL" id="KAF5371008.1"/>
    </source>
</evidence>
<feature type="transmembrane region" description="Helical" evidence="2">
    <location>
        <begin position="207"/>
        <end position="229"/>
    </location>
</feature>
<feature type="transmembrane region" description="Helical" evidence="2">
    <location>
        <begin position="159"/>
        <end position="186"/>
    </location>
</feature>
<feature type="compositionally biased region" description="Polar residues" evidence="1">
    <location>
        <begin position="317"/>
        <end position="326"/>
    </location>
</feature>
<feature type="transmembrane region" description="Helical" evidence="2">
    <location>
        <begin position="6"/>
        <end position="34"/>
    </location>
</feature>
<reference evidence="3 4" key="1">
    <citation type="journal article" date="2020" name="ISME J.">
        <title>Uncovering the hidden diversity of litter-decomposition mechanisms in mushroom-forming fungi.</title>
        <authorList>
            <person name="Floudas D."/>
            <person name="Bentzer J."/>
            <person name="Ahren D."/>
            <person name="Johansson T."/>
            <person name="Persson P."/>
            <person name="Tunlid A."/>
        </authorList>
    </citation>
    <scope>NUCLEOTIDE SEQUENCE [LARGE SCALE GENOMIC DNA]</scope>
    <source>
        <strain evidence="3 4">CBS 661.87</strain>
    </source>
</reference>
<feature type="transmembrane region" description="Helical" evidence="2">
    <location>
        <begin position="235"/>
        <end position="255"/>
    </location>
</feature>
<accession>A0A8H5GTX9</accession>
<sequence length="326" mass="35536">MAALPILLGLFFGSVGYGINLITFFSCILTLLVVDGDLKPRHEISIPMTAAASTMIAIATGDIVVEVCQNVAIFVDKNLNADPRVGGNSQWWSITLFAFFVAQMTVGDTILIYRCFVVWSRKWRVILVPIILSLAATGCGLAAIIIASTTFVASNRGRITPLITTMLAVTLTSNFTSSSLIVFRIWTIHKLSSRYKTTTQDDPLRRAIRVTVEAGLLYTASLFVLLGIYLDGGQAQHAVFRAIVQIIGITFNLVISRTARKRSETQIISAMMSTPIHPMVINTEVVVSRDPPDVSGNPYSKEGESNANKRRNRGLSPRNTPDTASA</sequence>
<keyword evidence="2" id="KW-0472">Membrane</keyword>
<dbReference type="EMBL" id="JAACJP010000049">
    <property type="protein sequence ID" value="KAF5371008.1"/>
    <property type="molecule type" value="Genomic_DNA"/>
</dbReference>
<dbReference type="OrthoDB" id="3357408at2759"/>
<dbReference type="Proteomes" id="UP000565441">
    <property type="component" value="Unassembled WGS sequence"/>
</dbReference>
<evidence type="ECO:0000256" key="1">
    <source>
        <dbReference type="SAM" id="MobiDB-lite"/>
    </source>
</evidence>
<evidence type="ECO:0000313" key="4">
    <source>
        <dbReference type="Proteomes" id="UP000565441"/>
    </source>
</evidence>
<name>A0A8H5GTX9_9AGAR</name>
<evidence type="ECO:0000256" key="2">
    <source>
        <dbReference type="SAM" id="Phobius"/>
    </source>
</evidence>
<keyword evidence="2" id="KW-1133">Transmembrane helix</keyword>
<dbReference type="AlphaFoldDB" id="A0A8H5GTX9"/>